<dbReference type="Pfam" id="PF00107">
    <property type="entry name" value="ADH_zinc_N"/>
    <property type="match status" value="1"/>
</dbReference>
<comment type="caution">
    <text evidence="2">The sequence shown here is derived from an EMBL/GenBank/DDBJ whole genome shotgun (WGS) entry which is preliminary data.</text>
</comment>
<dbReference type="Pfam" id="PF08240">
    <property type="entry name" value="ADH_N"/>
    <property type="match status" value="1"/>
</dbReference>
<dbReference type="SMART" id="SM00829">
    <property type="entry name" value="PKS_ER"/>
    <property type="match status" value="1"/>
</dbReference>
<dbReference type="EMBL" id="CAJNOG010000024">
    <property type="protein sequence ID" value="CAF0783556.1"/>
    <property type="molecule type" value="Genomic_DNA"/>
</dbReference>
<dbReference type="Proteomes" id="UP000663845">
    <property type="component" value="Unassembled WGS sequence"/>
</dbReference>
<dbReference type="SUPFAM" id="SSF50129">
    <property type="entry name" value="GroES-like"/>
    <property type="match status" value="1"/>
</dbReference>
<dbReference type="CDD" id="cd08249">
    <property type="entry name" value="enoyl_reductase_like"/>
    <property type="match status" value="1"/>
</dbReference>
<dbReference type="Gene3D" id="3.90.180.10">
    <property type="entry name" value="Medium-chain alcohol dehydrogenases, catalytic domain"/>
    <property type="match status" value="1"/>
</dbReference>
<dbReference type="InterPro" id="IPR013154">
    <property type="entry name" value="ADH-like_N"/>
</dbReference>
<evidence type="ECO:0000313" key="3">
    <source>
        <dbReference type="Proteomes" id="UP000663845"/>
    </source>
</evidence>
<evidence type="ECO:0000313" key="2">
    <source>
        <dbReference type="EMBL" id="CAF0783556.1"/>
    </source>
</evidence>
<feature type="domain" description="Enoyl reductase (ER)" evidence="1">
    <location>
        <begin position="8"/>
        <end position="342"/>
    </location>
</feature>
<dbReference type="PANTHER" id="PTHR45348:SF2">
    <property type="entry name" value="ZINC-TYPE ALCOHOL DEHYDROGENASE-LIKE PROTEIN C2E1P3.01"/>
    <property type="match status" value="1"/>
</dbReference>
<gene>
    <name evidence="2" type="ORF">JYZ213_LOCUS4317</name>
</gene>
<name>A0A813RFD4_9BILA</name>
<dbReference type="InterPro" id="IPR020843">
    <property type="entry name" value="ER"/>
</dbReference>
<accession>A0A813RFD4</accession>
<proteinExistence type="predicted"/>
<dbReference type="SUPFAM" id="SSF51735">
    <property type="entry name" value="NAD(P)-binding Rossmann-fold domains"/>
    <property type="match status" value="1"/>
</dbReference>
<dbReference type="InterPro" id="IPR036291">
    <property type="entry name" value="NAD(P)-bd_dom_sf"/>
</dbReference>
<dbReference type="Gene3D" id="3.40.50.720">
    <property type="entry name" value="NAD(P)-binding Rossmann-like Domain"/>
    <property type="match status" value="1"/>
</dbReference>
<dbReference type="InterPro" id="IPR011032">
    <property type="entry name" value="GroES-like_sf"/>
</dbReference>
<dbReference type="AlphaFoldDB" id="A0A813RFD4"/>
<dbReference type="GO" id="GO:0016651">
    <property type="term" value="F:oxidoreductase activity, acting on NAD(P)H"/>
    <property type="evidence" value="ECO:0007669"/>
    <property type="project" value="InterPro"/>
</dbReference>
<dbReference type="InterPro" id="IPR013149">
    <property type="entry name" value="ADH-like_C"/>
</dbReference>
<dbReference type="PANTHER" id="PTHR45348">
    <property type="entry name" value="HYPOTHETICAL OXIDOREDUCTASE (EUROFUNG)"/>
    <property type="match status" value="1"/>
</dbReference>
<sequence>MPVALVVRENKQLVIEKFDLPKYGPKDLLIKVTHVAQNPTDWKHVHYGMAKPGSIVGCDFSGEVAEIGKEAIGNYTKGERVAGCVHGGQDPQFDVRGAYSEYVVQEASLVFRFPSTVSPDAAATIPLASITAALGLFHEMKLPLPPATSQVSVLVWAGSTSVGQYSIQLAKAAGCYVITTASPARHDYLKELGADVCFNYKDANVVSQIKQAAKDNLAYAIDCISEKESIGQVCATLTGNNAQVATVLPGVSNEIPSHVKERPVMMYTTFGRSMHVFGQDYPAKPQDKEFAEKFYKLLTDVLLPEGLVKPNKVCKISGGLNAVEHGFKQMMDNKVTAEKLVYTLAETTNN</sequence>
<evidence type="ECO:0000259" key="1">
    <source>
        <dbReference type="SMART" id="SM00829"/>
    </source>
</evidence>
<organism evidence="2 3">
    <name type="scientific">Adineta steineri</name>
    <dbReference type="NCBI Taxonomy" id="433720"/>
    <lineage>
        <taxon>Eukaryota</taxon>
        <taxon>Metazoa</taxon>
        <taxon>Spiralia</taxon>
        <taxon>Gnathifera</taxon>
        <taxon>Rotifera</taxon>
        <taxon>Eurotatoria</taxon>
        <taxon>Bdelloidea</taxon>
        <taxon>Adinetida</taxon>
        <taxon>Adinetidae</taxon>
        <taxon>Adineta</taxon>
    </lineage>
</organism>
<reference evidence="2" key="1">
    <citation type="submission" date="2021-02" db="EMBL/GenBank/DDBJ databases">
        <authorList>
            <person name="Nowell W R."/>
        </authorList>
    </citation>
    <scope>NUCLEOTIDE SEQUENCE</scope>
</reference>
<dbReference type="InterPro" id="IPR047122">
    <property type="entry name" value="Trans-enoyl_RdTase-like"/>
</dbReference>
<protein>
    <recommendedName>
        <fullName evidence="1">Enoyl reductase (ER) domain-containing protein</fullName>
    </recommendedName>
</protein>